<dbReference type="EMBL" id="JAUSVB010000001">
    <property type="protein sequence ID" value="MDQ0372441.1"/>
    <property type="molecule type" value="Genomic_DNA"/>
</dbReference>
<name>A0ABU0EBG4_9CELL</name>
<dbReference type="Gene3D" id="3.30.530.20">
    <property type="match status" value="1"/>
</dbReference>
<dbReference type="SUPFAM" id="SSF55961">
    <property type="entry name" value="Bet v1-like"/>
    <property type="match status" value="2"/>
</dbReference>
<gene>
    <name evidence="1" type="ORF">J2X26_000738</name>
</gene>
<evidence type="ECO:0000313" key="1">
    <source>
        <dbReference type="EMBL" id="MDQ0372441.1"/>
    </source>
</evidence>
<evidence type="ECO:0000313" key="2">
    <source>
        <dbReference type="Proteomes" id="UP001239626"/>
    </source>
</evidence>
<comment type="caution">
    <text evidence="1">The sequence shown here is derived from an EMBL/GenBank/DDBJ whole genome shotgun (WGS) entry which is preliminary data.</text>
</comment>
<organism evidence="1 2">
    <name type="scientific">Cellulomonas humilata</name>
    <dbReference type="NCBI Taxonomy" id="144055"/>
    <lineage>
        <taxon>Bacteria</taxon>
        <taxon>Bacillati</taxon>
        <taxon>Actinomycetota</taxon>
        <taxon>Actinomycetes</taxon>
        <taxon>Micrococcales</taxon>
        <taxon>Cellulomonadaceae</taxon>
        <taxon>Cellulomonas</taxon>
    </lineage>
</organism>
<keyword evidence="2" id="KW-1185">Reference proteome</keyword>
<proteinExistence type="predicted"/>
<protein>
    <recommendedName>
        <fullName evidence="3">Polyketide cyclase / dehydrase and lipid transport</fullName>
    </recommendedName>
</protein>
<sequence>MVDTFTMDEWIDRRRAAVAKWRDDQRQRAVRRHPQVQVRVREQVAVPQSAAELWRFISDPAHDGPIVGATHVRTFVVPGTPAGAVGEVQCMVLRRPDGSWAGQLLQVVERVEGVRFAGRALSLGYRHLETATVADGLLTWEAVVETEEPLAGQVRTAVQKSVAGHLARIAALLDGDVPHEQVVPFVSSCDDRSALVDLEIAVSADLRVTPEVAWALVRDSRTVALGSADPTATSFTVPGTRQGDVGELVCVIVGTPDGGRIATFQQVVGGEPGRSTVTRALSVVAEHAWEREVLVDPLPDGARATHRVRVPVHRRQVAATRATWTADAQRYLGAIEAALVASA</sequence>
<evidence type="ECO:0008006" key="3">
    <source>
        <dbReference type="Google" id="ProtNLM"/>
    </source>
</evidence>
<dbReference type="InterPro" id="IPR023393">
    <property type="entry name" value="START-like_dom_sf"/>
</dbReference>
<accession>A0ABU0EBG4</accession>
<dbReference type="Proteomes" id="UP001239626">
    <property type="component" value="Unassembled WGS sequence"/>
</dbReference>
<dbReference type="RefSeq" id="WP_307489927.1">
    <property type="nucleotide sequence ID" value="NZ_JAUSVB010000001.1"/>
</dbReference>
<reference evidence="1 2" key="1">
    <citation type="submission" date="2023-07" db="EMBL/GenBank/DDBJ databases">
        <title>Sorghum-associated microbial communities from plants grown in Nebraska, USA.</title>
        <authorList>
            <person name="Schachtman D."/>
        </authorList>
    </citation>
    <scope>NUCLEOTIDE SEQUENCE [LARGE SCALE GENOMIC DNA]</scope>
    <source>
        <strain evidence="1 2">BE332</strain>
    </source>
</reference>